<comment type="caution">
    <text evidence="1">The sequence shown here is derived from an EMBL/GenBank/DDBJ whole genome shotgun (WGS) entry which is preliminary data.</text>
</comment>
<evidence type="ECO:0000313" key="2">
    <source>
        <dbReference type="Proteomes" id="UP000814140"/>
    </source>
</evidence>
<organism evidence="1 2">
    <name type="scientific">Artomyces pyxidatus</name>
    <dbReference type="NCBI Taxonomy" id="48021"/>
    <lineage>
        <taxon>Eukaryota</taxon>
        <taxon>Fungi</taxon>
        <taxon>Dikarya</taxon>
        <taxon>Basidiomycota</taxon>
        <taxon>Agaricomycotina</taxon>
        <taxon>Agaricomycetes</taxon>
        <taxon>Russulales</taxon>
        <taxon>Auriscalpiaceae</taxon>
        <taxon>Artomyces</taxon>
    </lineage>
</organism>
<protein>
    <submittedName>
        <fullName evidence="1">Alpha/beta-hydrolase</fullName>
    </submittedName>
</protein>
<keyword evidence="2" id="KW-1185">Reference proteome</keyword>
<dbReference type="EMBL" id="MU277218">
    <property type="protein sequence ID" value="KAI0060507.1"/>
    <property type="molecule type" value="Genomic_DNA"/>
</dbReference>
<reference evidence="1" key="1">
    <citation type="submission" date="2021-03" db="EMBL/GenBank/DDBJ databases">
        <authorList>
            <consortium name="DOE Joint Genome Institute"/>
            <person name="Ahrendt S."/>
            <person name="Looney B.P."/>
            <person name="Miyauchi S."/>
            <person name="Morin E."/>
            <person name="Drula E."/>
            <person name="Courty P.E."/>
            <person name="Chicoki N."/>
            <person name="Fauchery L."/>
            <person name="Kohler A."/>
            <person name="Kuo A."/>
            <person name="Labutti K."/>
            <person name="Pangilinan J."/>
            <person name="Lipzen A."/>
            <person name="Riley R."/>
            <person name="Andreopoulos W."/>
            <person name="He G."/>
            <person name="Johnson J."/>
            <person name="Barry K.W."/>
            <person name="Grigoriev I.V."/>
            <person name="Nagy L."/>
            <person name="Hibbett D."/>
            <person name="Henrissat B."/>
            <person name="Matheny P.B."/>
            <person name="Labbe J."/>
            <person name="Martin F."/>
        </authorList>
    </citation>
    <scope>NUCLEOTIDE SEQUENCE</scope>
    <source>
        <strain evidence="1">HHB10654</strain>
    </source>
</reference>
<name>A0ACB8SWF7_9AGAM</name>
<dbReference type="Proteomes" id="UP000814140">
    <property type="component" value="Unassembled WGS sequence"/>
</dbReference>
<evidence type="ECO:0000313" key="1">
    <source>
        <dbReference type="EMBL" id="KAI0060507.1"/>
    </source>
</evidence>
<sequence length="326" mass="35880">MDAFAFKKHTTSRGYAYNYYRKVAEGSKPTLVLLHGFPSSSYDWRHQIAFFQERGYGLIVPDMLGYAGSDKPTDPSAYVGSGLAKDVVDLLDVEDVAKAIVVGHDWGARVASRFVNFYPERTSAVGFITVGYVAPHSPPGFADVVKQMVGRDLFGYWGFFSLPGTDKILESHFDSFFSIFFPSPPSLWLEHVGPPGATQAWVEGDKRSPAPAYITEEDKEHYRKVLLEGGFAAPLCYYRVITSGLEAADTKKITKEAAEIHKPVFFAGSKQDAVCIPKLGGMSVAAAARGPVTTQEYDADHWVLLSHAEELNQGLLRWVEGLPNDA</sequence>
<gene>
    <name evidence="1" type="ORF">BV25DRAFT_934260</name>
</gene>
<accession>A0ACB8SWF7</accession>
<reference evidence="1" key="2">
    <citation type="journal article" date="2022" name="New Phytol.">
        <title>Evolutionary transition to the ectomycorrhizal habit in the genomes of a hyperdiverse lineage of mushroom-forming fungi.</title>
        <authorList>
            <person name="Looney B."/>
            <person name="Miyauchi S."/>
            <person name="Morin E."/>
            <person name="Drula E."/>
            <person name="Courty P.E."/>
            <person name="Kohler A."/>
            <person name="Kuo A."/>
            <person name="LaButti K."/>
            <person name="Pangilinan J."/>
            <person name="Lipzen A."/>
            <person name="Riley R."/>
            <person name="Andreopoulos W."/>
            <person name="He G."/>
            <person name="Johnson J."/>
            <person name="Nolan M."/>
            <person name="Tritt A."/>
            <person name="Barry K.W."/>
            <person name="Grigoriev I.V."/>
            <person name="Nagy L.G."/>
            <person name="Hibbett D."/>
            <person name="Henrissat B."/>
            <person name="Matheny P.B."/>
            <person name="Labbe J."/>
            <person name="Martin F.M."/>
        </authorList>
    </citation>
    <scope>NUCLEOTIDE SEQUENCE</scope>
    <source>
        <strain evidence="1">HHB10654</strain>
    </source>
</reference>
<proteinExistence type="predicted"/>